<dbReference type="EMBL" id="FNPB01000017">
    <property type="protein sequence ID" value="SDY47793.1"/>
    <property type="molecule type" value="Genomic_DNA"/>
</dbReference>
<dbReference type="GO" id="GO:0005886">
    <property type="term" value="C:plasma membrane"/>
    <property type="evidence" value="ECO:0007669"/>
    <property type="project" value="UniProtKB-SubCell"/>
</dbReference>
<evidence type="ECO:0000313" key="6">
    <source>
        <dbReference type="Proteomes" id="UP000199170"/>
    </source>
</evidence>
<dbReference type="Gene3D" id="2.60.40.10">
    <property type="entry name" value="Immunoglobulins"/>
    <property type="match status" value="1"/>
</dbReference>
<dbReference type="AlphaFoldDB" id="A0A1H3K6K3"/>
<feature type="region of interest" description="Disordered" evidence="2">
    <location>
        <begin position="1"/>
        <end position="23"/>
    </location>
</feature>
<evidence type="ECO:0000259" key="4">
    <source>
        <dbReference type="Pfam" id="PF18204"/>
    </source>
</evidence>
<dbReference type="NCBIfam" id="NF045517">
    <property type="entry name" value="halo_surf_dom"/>
    <property type="match status" value="1"/>
</dbReference>
<proteinExistence type="predicted"/>
<reference evidence="6" key="1">
    <citation type="submission" date="2016-10" db="EMBL/GenBank/DDBJ databases">
        <authorList>
            <person name="Varghese N."/>
            <person name="Submissions S."/>
        </authorList>
    </citation>
    <scope>NUCLEOTIDE SEQUENCE [LARGE SCALE GENOMIC DNA]</scope>
    <source>
        <strain evidence="6">CGMCC 1.10118</strain>
    </source>
</reference>
<organism evidence="5 6">
    <name type="scientific">Halobellus clavatus</name>
    <dbReference type="NCBI Taxonomy" id="660517"/>
    <lineage>
        <taxon>Archaea</taxon>
        <taxon>Methanobacteriati</taxon>
        <taxon>Methanobacteriota</taxon>
        <taxon>Stenosarchaea group</taxon>
        <taxon>Halobacteria</taxon>
        <taxon>Halobacteriales</taxon>
        <taxon>Haloferacaceae</taxon>
        <taxon>Halobellus</taxon>
    </lineage>
</organism>
<dbReference type="GO" id="GO:0030115">
    <property type="term" value="C:S-layer"/>
    <property type="evidence" value="ECO:0007669"/>
    <property type="project" value="UniProtKB-SubCell"/>
</dbReference>
<accession>A0A1H3K6K3</accession>
<sequence>MTASPPPSPSADPDGPASRIASRAPSVRSLAALAVAALCLLSAAGFPAAAQSGDVVEPTTRNVTSAADQRIAGTSTLEPGTELQVRVRSAGETAPQFLKTDAATVAADGSWNATVDLSAIDAHDRVGVTVAVADGNRSAHFELPVRNDEATPTGTDSGASTPGFGVGVALAALLATGALARRRR</sequence>
<name>A0A1H3K6K3_9EURY</name>
<evidence type="ECO:0000313" key="5">
    <source>
        <dbReference type="EMBL" id="SDY47793.1"/>
    </source>
</evidence>
<feature type="compositionally biased region" description="Pro residues" evidence="2">
    <location>
        <begin position="1"/>
        <end position="10"/>
    </location>
</feature>
<dbReference type="Pfam" id="PF18204">
    <property type="entry name" value="PGF-CTERM"/>
    <property type="match status" value="1"/>
</dbReference>
<feature type="compositionally biased region" description="Low complexity" evidence="2">
    <location>
        <begin position="11"/>
        <end position="23"/>
    </location>
</feature>
<feature type="domain" description="PGF-CTERM archaeal protein-sorting signal" evidence="4">
    <location>
        <begin position="161"/>
        <end position="183"/>
    </location>
</feature>
<gene>
    <name evidence="5" type="ORF">SAMN04487946_11763</name>
</gene>
<dbReference type="InterPro" id="IPR013783">
    <property type="entry name" value="Ig-like_fold"/>
</dbReference>
<dbReference type="STRING" id="660517.SAMN04487946_11763"/>
<keyword evidence="1" id="KW-0732">Signal</keyword>
<keyword evidence="3" id="KW-1133">Transmembrane helix</keyword>
<dbReference type="Proteomes" id="UP000199170">
    <property type="component" value="Unassembled WGS sequence"/>
</dbReference>
<feature type="transmembrane region" description="Helical" evidence="3">
    <location>
        <begin position="162"/>
        <end position="180"/>
    </location>
</feature>
<evidence type="ECO:0000256" key="1">
    <source>
        <dbReference type="ARBA" id="ARBA00022729"/>
    </source>
</evidence>
<dbReference type="OrthoDB" id="307958at2157"/>
<dbReference type="NCBIfam" id="TIGR04126">
    <property type="entry name" value="PGF_CTERM"/>
    <property type="match status" value="1"/>
</dbReference>
<dbReference type="RefSeq" id="WP_175454690.1">
    <property type="nucleotide sequence ID" value="NZ_FNPB01000017.1"/>
</dbReference>
<dbReference type="InterPro" id="IPR026371">
    <property type="entry name" value="PGF_CTERM"/>
</dbReference>
<keyword evidence="3" id="KW-0472">Membrane</keyword>
<evidence type="ECO:0000256" key="2">
    <source>
        <dbReference type="SAM" id="MobiDB-lite"/>
    </source>
</evidence>
<protein>
    <submittedName>
        <fullName evidence="5">PGF-CTERM protein</fullName>
    </submittedName>
</protein>
<keyword evidence="6" id="KW-1185">Reference proteome</keyword>
<keyword evidence="3" id="KW-0812">Transmembrane</keyword>
<evidence type="ECO:0000256" key="3">
    <source>
        <dbReference type="SAM" id="Phobius"/>
    </source>
</evidence>